<feature type="region of interest" description="Disordered" evidence="3">
    <location>
        <begin position="50"/>
        <end position="70"/>
    </location>
</feature>
<keyword evidence="6" id="KW-1185">Reference proteome</keyword>
<evidence type="ECO:0000256" key="3">
    <source>
        <dbReference type="SAM" id="MobiDB-lite"/>
    </source>
</evidence>
<protein>
    <recommendedName>
        <fullName evidence="4">SH3 domain-containing protein</fullName>
    </recommendedName>
</protein>
<dbReference type="EMBL" id="MU006790">
    <property type="protein sequence ID" value="KAF2638375.1"/>
    <property type="molecule type" value="Genomic_DNA"/>
</dbReference>
<dbReference type="InterPro" id="IPR036028">
    <property type="entry name" value="SH3-like_dom_sf"/>
</dbReference>
<evidence type="ECO:0000259" key="4">
    <source>
        <dbReference type="PROSITE" id="PS50002"/>
    </source>
</evidence>
<gene>
    <name evidence="5" type="ORF">P280DRAFT_471485</name>
</gene>
<dbReference type="SUPFAM" id="SSF50044">
    <property type="entry name" value="SH3-domain"/>
    <property type="match status" value="1"/>
</dbReference>
<evidence type="ECO:0000313" key="5">
    <source>
        <dbReference type="EMBL" id="KAF2638375.1"/>
    </source>
</evidence>
<sequence length="70" mass="7726">MATPGDILVVVHEFQARSPDELTLARGERIELIESDQEFGDGWYLGRNIETNDSGLFPEGTQQPPPPPSC</sequence>
<dbReference type="InterPro" id="IPR001452">
    <property type="entry name" value="SH3_domain"/>
</dbReference>
<reference evidence="5" key="1">
    <citation type="journal article" date="2020" name="Stud. Mycol.">
        <title>101 Dothideomycetes genomes: a test case for predicting lifestyles and emergence of pathogens.</title>
        <authorList>
            <person name="Haridas S."/>
            <person name="Albert R."/>
            <person name="Binder M."/>
            <person name="Bloem J."/>
            <person name="Labutti K."/>
            <person name="Salamov A."/>
            <person name="Andreopoulos B."/>
            <person name="Baker S."/>
            <person name="Barry K."/>
            <person name="Bills G."/>
            <person name="Bluhm B."/>
            <person name="Cannon C."/>
            <person name="Castanera R."/>
            <person name="Culley D."/>
            <person name="Daum C."/>
            <person name="Ezra D."/>
            <person name="Gonzalez J."/>
            <person name="Henrissat B."/>
            <person name="Kuo A."/>
            <person name="Liang C."/>
            <person name="Lipzen A."/>
            <person name="Lutzoni F."/>
            <person name="Magnuson J."/>
            <person name="Mondo S."/>
            <person name="Nolan M."/>
            <person name="Ohm R."/>
            <person name="Pangilinan J."/>
            <person name="Park H.-J."/>
            <person name="Ramirez L."/>
            <person name="Alfaro M."/>
            <person name="Sun H."/>
            <person name="Tritt A."/>
            <person name="Yoshinaga Y."/>
            <person name="Zwiers L.-H."/>
            <person name="Turgeon B."/>
            <person name="Goodwin S."/>
            <person name="Spatafora J."/>
            <person name="Crous P."/>
            <person name="Grigoriev I."/>
        </authorList>
    </citation>
    <scope>NUCLEOTIDE SEQUENCE</scope>
    <source>
        <strain evidence="5">CBS 473.64</strain>
    </source>
</reference>
<dbReference type="Proteomes" id="UP000799753">
    <property type="component" value="Unassembled WGS sequence"/>
</dbReference>
<dbReference type="SMART" id="SM00326">
    <property type="entry name" value="SH3"/>
    <property type="match status" value="1"/>
</dbReference>
<evidence type="ECO:0000313" key="6">
    <source>
        <dbReference type="Proteomes" id="UP000799753"/>
    </source>
</evidence>
<accession>A0A6A6RTC2</accession>
<evidence type="ECO:0000256" key="1">
    <source>
        <dbReference type="ARBA" id="ARBA00022443"/>
    </source>
</evidence>
<organism evidence="5 6">
    <name type="scientific">Massarina eburnea CBS 473.64</name>
    <dbReference type="NCBI Taxonomy" id="1395130"/>
    <lineage>
        <taxon>Eukaryota</taxon>
        <taxon>Fungi</taxon>
        <taxon>Dikarya</taxon>
        <taxon>Ascomycota</taxon>
        <taxon>Pezizomycotina</taxon>
        <taxon>Dothideomycetes</taxon>
        <taxon>Pleosporomycetidae</taxon>
        <taxon>Pleosporales</taxon>
        <taxon>Massarineae</taxon>
        <taxon>Massarinaceae</taxon>
        <taxon>Massarina</taxon>
    </lineage>
</organism>
<dbReference type="Gene3D" id="2.30.30.40">
    <property type="entry name" value="SH3 Domains"/>
    <property type="match status" value="1"/>
</dbReference>
<dbReference type="PROSITE" id="PS50002">
    <property type="entry name" value="SH3"/>
    <property type="match status" value="1"/>
</dbReference>
<keyword evidence="1 2" id="KW-0728">SH3 domain</keyword>
<evidence type="ECO:0000256" key="2">
    <source>
        <dbReference type="PROSITE-ProRule" id="PRU00192"/>
    </source>
</evidence>
<dbReference type="AlphaFoldDB" id="A0A6A6RTC2"/>
<dbReference type="OrthoDB" id="73680at2759"/>
<name>A0A6A6RTC2_9PLEO</name>
<feature type="domain" description="SH3" evidence="4">
    <location>
        <begin position="3"/>
        <end position="67"/>
    </location>
</feature>
<proteinExistence type="predicted"/>
<dbReference type="Pfam" id="PF00018">
    <property type="entry name" value="SH3_1"/>
    <property type="match status" value="1"/>
</dbReference>